<keyword evidence="1" id="KW-0488">Methylation</keyword>
<reference evidence="4" key="1">
    <citation type="submission" date="2021-12" db="EMBL/GenBank/DDBJ databases">
        <title>Discovery of the Pendulisporaceae a myxobacterial family with distinct sporulation behavior and unique specialized metabolism.</title>
        <authorList>
            <person name="Garcia R."/>
            <person name="Popoff A."/>
            <person name="Bader C.D."/>
            <person name="Loehr J."/>
            <person name="Walesch S."/>
            <person name="Walt C."/>
            <person name="Boldt J."/>
            <person name="Bunk B."/>
            <person name="Haeckl F.J.F.P.J."/>
            <person name="Gunesch A.P."/>
            <person name="Birkelbach J."/>
            <person name="Nuebel U."/>
            <person name="Pietschmann T."/>
            <person name="Bach T."/>
            <person name="Mueller R."/>
        </authorList>
    </citation>
    <scope>NUCLEOTIDE SEQUENCE</scope>
    <source>
        <strain evidence="4">MSr11367</strain>
    </source>
</reference>
<keyword evidence="3" id="KW-1133">Transmembrane helix</keyword>
<dbReference type="InterPro" id="IPR045584">
    <property type="entry name" value="Pilin-like"/>
</dbReference>
<protein>
    <submittedName>
        <fullName evidence="4">Type II secretion system GspH family protein</fullName>
    </submittedName>
</protein>
<feature type="region of interest" description="Disordered" evidence="2">
    <location>
        <begin position="117"/>
        <end position="143"/>
    </location>
</feature>
<dbReference type="Gene3D" id="3.30.700.10">
    <property type="entry name" value="Glycoprotein, Type 4 Pilin"/>
    <property type="match status" value="1"/>
</dbReference>
<dbReference type="RefSeq" id="WP_394835004.1">
    <property type="nucleotide sequence ID" value="NZ_CP089929.1"/>
</dbReference>
<evidence type="ECO:0000256" key="2">
    <source>
        <dbReference type="SAM" id="MobiDB-lite"/>
    </source>
</evidence>
<dbReference type="Pfam" id="PF07963">
    <property type="entry name" value="N_methyl"/>
    <property type="match status" value="1"/>
</dbReference>
<evidence type="ECO:0000313" key="5">
    <source>
        <dbReference type="Proteomes" id="UP001374803"/>
    </source>
</evidence>
<dbReference type="Proteomes" id="UP001374803">
    <property type="component" value="Chromosome"/>
</dbReference>
<dbReference type="InterPro" id="IPR012902">
    <property type="entry name" value="N_methyl_site"/>
</dbReference>
<keyword evidence="3" id="KW-0472">Membrane</keyword>
<name>A0ABZ2L3M2_9BACT</name>
<accession>A0ABZ2L3M2</accession>
<proteinExistence type="predicted"/>
<dbReference type="PROSITE" id="PS00409">
    <property type="entry name" value="PROKAR_NTER_METHYL"/>
    <property type="match status" value="1"/>
</dbReference>
<dbReference type="EMBL" id="CP089983">
    <property type="protein sequence ID" value="WXB05360.1"/>
    <property type="molecule type" value="Genomic_DNA"/>
</dbReference>
<gene>
    <name evidence="4" type="ORF">LVJ94_51750</name>
</gene>
<keyword evidence="5" id="KW-1185">Reference proteome</keyword>
<dbReference type="InterPro" id="IPR000983">
    <property type="entry name" value="Bac_GSPG_pilin"/>
</dbReference>
<organism evidence="4 5">
    <name type="scientific">Pendulispora rubella</name>
    <dbReference type="NCBI Taxonomy" id="2741070"/>
    <lineage>
        <taxon>Bacteria</taxon>
        <taxon>Pseudomonadati</taxon>
        <taxon>Myxococcota</taxon>
        <taxon>Myxococcia</taxon>
        <taxon>Myxococcales</taxon>
        <taxon>Sorangiineae</taxon>
        <taxon>Pendulisporaceae</taxon>
        <taxon>Pendulispora</taxon>
    </lineage>
</organism>
<dbReference type="PRINTS" id="PR00813">
    <property type="entry name" value="BCTERIALGSPG"/>
</dbReference>
<sequence length="143" mass="15655">MHRIISSRCRVHSIRRGARGVTLIEILVVLAILSLISGIVGFHVLNEYIRAQIVATEQNAKALRNLVVAYRLTGPDACPSVETLRQFSIIDAASKTTDAWDQSFLIVCEEAGEIRVSSAGPDRKHGTPDDIQAPPDLRLAADR</sequence>
<keyword evidence="3" id="KW-0812">Transmembrane</keyword>
<evidence type="ECO:0000256" key="1">
    <source>
        <dbReference type="ARBA" id="ARBA00022481"/>
    </source>
</evidence>
<dbReference type="SUPFAM" id="SSF54523">
    <property type="entry name" value="Pili subunits"/>
    <property type="match status" value="1"/>
</dbReference>
<evidence type="ECO:0000313" key="4">
    <source>
        <dbReference type="EMBL" id="WXB05360.1"/>
    </source>
</evidence>
<evidence type="ECO:0000256" key="3">
    <source>
        <dbReference type="SAM" id="Phobius"/>
    </source>
</evidence>
<dbReference type="NCBIfam" id="TIGR02532">
    <property type="entry name" value="IV_pilin_GFxxxE"/>
    <property type="match status" value="1"/>
</dbReference>
<feature type="transmembrane region" description="Helical" evidence="3">
    <location>
        <begin position="21"/>
        <end position="45"/>
    </location>
</feature>